<organism evidence="3">
    <name type="scientific">Aureococcus anophagefferens</name>
    <name type="common">Harmful bloom alga</name>
    <dbReference type="NCBI Taxonomy" id="44056"/>
    <lineage>
        <taxon>Eukaryota</taxon>
        <taxon>Sar</taxon>
        <taxon>Stramenopiles</taxon>
        <taxon>Ochrophyta</taxon>
        <taxon>Pelagophyceae</taxon>
        <taxon>Pelagomonadales</taxon>
        <taxon>Pelagomonadaceae</taxon>
        <taxon>Aureococcus</taxon>
    </lineage>
</organism>
<protein>
    <submittedName>
        <fullName evidence="2">Uncharacterized protein</fullName>
    </submittedName>
</protein>
<dbReference type="GeneID" id="20227599"/>
<feature type="non-terminal residue" evidence="2">
    <location>
        <position position="1"/>
    </location>
</feature>
<evidence type="ECO:0000256" key="1">
    <source>
        <dbReference type="SAM" id="MobiDB-lite"/>
    </source>
</evidence>
<keyword evidence="3" id="KW-1185">Reference proteome</keyword>
<gene>
    <name evidence="2" type="ORF">AURANDRAFT_69543</name>
</gene>
<feature type="compositionally biased region" description="Low complexity" evidence="1">
    <location>
        <begin position="212"/>
        <end position="222"/>
    </location>
</feature>
<feature type="region of interest" description="Disordered" evidence="1">
    <location>
        <begin position="165"/>
        <end position="265"/>
    </location>
</feature>
<dbReference type="AlphaFoldDB" id="F0YT21"/>
<dbReference type="EMBL" id="GL834252">
    <property type="protein sequence ID" value="EGB01738.1"/>
    <property type="molecule type" value="Genomic_DNA"/>
</dbReference>
<evidence type="ECO:0000313" key="3">
    <source>
        <dbReference type="Proteomes" id="UP000002729"/>
    </source>
</evidence>
<accession>F0YT21</accession>
<proteinExistence type="predicted"/>
<feature type="compositionally biased region" description="Basic and acidic residues" evidence="1">
    <location>
        <begin position="246"/>
        <end position="265"/>
    </location>
</feature>
<feature type="compositionally biased region" description="Acidic residues" evidence="1">
    <location>
        <begin position="105"/>
        <end position="126"/>
    </location>
</feature>
<dbReference type="KEGG" id="aaf:AURANDRAFT_69543"/>
<reference evidence="2 3" key="1">
    <citation type="journal article" date="2011" name="Proc. Natl. Acad. Sci. U.S.A.">
        <title>Niche of harmful alga Aureococcus anophagefferens revealed through ecogenomics.</title>
        <authorList>
            <person name="Gobler C.J."/>
            <person name="Berry D.L."/>
            <person name="Dyhrman S.T."/>
            <person name="Wilhelm S.W."/>
            <person name="Salamov A."/>
            <person name="Lobanov A.V."/>
            <person name="Zhang Y."/>
            <person name="Collier J.L."/>
            <person name="Wurch L.L."/>
            <person name="Kustka A.B."/>
            <person name="Dill B.D."/>
            <person name="Shah M."/>
            <person name="VerBerkmoes N.C."/>
            <person name="Kuo A."/>
            <person name="Terry A."/>
            <person name="Pangilinan J."/>
            <person name="Lindquist E.A."/>
            <person name="Lucas S."/>
            <person name="Paulsen I.T."/>
            <person name="Hattenrath-Lehmann T.K."/>
            <person name="Talmage S.C."/>
            <person name="Walker E.A."/>
            <person name="Koch F."/>
            <person name="Burson A.M."/>
            <person name="Marcoval M.A."/>
            <person name="Tang Y.Z."/>
            <person name="Lecleir G.R."/>
            <person name="Coyne K.J."/>
            <person name="Berg G.M."/>
            <person name="Bertrand E.M."/>
            <person name="Saito M.A."/>
            <person name="Gladyshev V.N."/>
            <person name="Grigoriev I.V."/>
        </authorList>
    </citation>
    <scope>NUCLEOTIDE SEQUENCE [LARGE SCALE GENOMIC DNA]</scope>
    <source>
        <strain evidence="3">CCMP 1984</strain>
    </source>
</reference>
<feature type="compositionally biased region" description="Basic and acidic residues" evidence="1">
    <location>
        <begin position="196"/>
        <end position="210"/>
    </location>
</feature>
<dbReference type="RefSeq" id="XP_009043563.1">
    <property type="nucleotide sequence ID" value="XM_009045315.1"/>
</dbReference>
<dbReference type="InParanoid" id="F0YT21"/>
<sequence>TAAIDRKLLFAWEPGEDEEAVALDATLLALGSRVLHPSRALSKLVAANVLARYGRPALHQIVGVHFDDANWHRNHKAFAAAYNFLRFHDDRSRRALAAAARRDDDGESSSDGDGDADASPEEPEDVDAPRALKLAADLVAALAAAGDEGFSRARDVLGDLDAALAPRGERPRAPRTFTDAGDAAPVARSGGGGDGDGGKPRRASTAEKLFRAASELPGAASPAPSPRPFLELHFDTPGDGDEFSDDGSHHGAHGDDPPQAREATS</sequence>
<name>F0YT21_AURAN</name>
<feature type="non-terminal residue" evidence="2">
    <location>
        <position position="265"/>
    </location>
</feature>
<feature type="region of interest" description="Disordered" evidence="1">
    <location>
        <begin position="98"/>
        <end position="126"/>
    </location>
</feature>
<dbReference type="Proteomes" id="UP000002729">
    <property type="component" value="Unassembled WGS sequence"/>
</dbReference>
<evidence type="ECO:0000313" key="2">
    <source>
        <dbReference type="EMBL" id="EGB01738.1"/>
    </source>
</evidence>